<sequence>MSSSSSSCVLLNERGDVIKLEGDSQDDQIEGDPYTILGPLCSKLATQGSGQIQLWQFLLELLLEPANAAVITWEGTAGEFKILDPDEVAKRWGSTSRPEQLQQTQQSDPQSRPPPDLALLSAAFSTASVSSPTHYWSSGNPETPSPRPWM</sequence>
<dbReference type="PANTHER" id="PTHR11849">
    <property type="entry name" value="ETS"/>
    <property type="match status" value="1"/>
</dbReference>
<keyword evidence="3" id="KW-0539">Nucleus</keyword>
<dbReference type="Proteomes" id="UP000747542">
    <property type="component" value="Unassembled WGS sequence"/>
</dbReference>
<dbReference type="InterPro" id="IPR000418">
    <property type="entry name" value="Ets_dom"/>
</dbReference>
<dbReference type="SUPFAM" id="SSF46785">
    <property type="entry name" value="Winged helix' DNA-binding domain"/>
    <property type="match status" value="1"/>
</dbReference>
<comment type="subcellular location">
    <subcellularLocation>
        <location evidence="3">Nucleus</location>
    </subcellularLocation>
</comment>
<organism evidence="6 7">
    <name type="scientific">Homarus americanus</name>
    <name type="common">American lobster</name>
    <dbReference type="NCBI Taxonomy" id="6706"/>
    <lineage>
        <taxon>Eukaryota</taxon>
        <taxon>Metazoa</taxon>
        <taxon>Ecdysozoa</taxon>
        <taxon>Arthropoda</taxon>
        <taxon>Crustacea</taxon>
        <taxon>Multicrustacea</taxon>
        <taxon>Malacostraca</taxon>
        <taxon>Eumalacostraca</taxon>
        <taxon>Eucarida</taxon>
        <taxon>Decapoda</taxon>
        <taxon>Pleocyemata</taxon>
        <taxon>Astacidea</taxon>
        <taxon>Nephropoidea</taxon>
        <taxon>Nephropidae</taxon>
        <taxon>Homarus</taxon>
    </lineage>
</organism>
<evidence type="ECO:0000256" key="1">
    <source>
        <dbReference type="ARBA" id="ARBA00005562"/>
    </source>
</evidence>
<dbReference type="GO" id="GO:0043565">
    <property type="term" value="F:sequence-specific DNA binding"/>
    <property type="evidence" value="ECO:0007669"/>
    <property type="project" value="InterPro"/>
</dbReference>
<dbReference type="GO" id="GO:0030154">
    <property type="term" value="P:cell differentiation"/>
    <property type="evidence" value="ECO:0007669"/>
    <property type="project" value="TreeGrafter"/>
</dbReference>
<dbReference type="Gene3D" id="1.10.10.10">
    <property type="entry name" value="Winged helix-like DNA-binding domain superfamily/Winged helix DNA-binding domain"/>
    <property type="match status" value="1"/>
</dbReference>
<dbReference type="PANTHER" id="PTHR11849:SF304">
    <property type="entry name" value="DNA-BINDING PROTEIN D-ETS-3"/>
    <property type="match status" value="1"/>
</dbReference>
<evidence type="ECO:0000259" key="5">
    <source>
        <dbReference type="PROSITE" id="PS50061"/>
    </source>
</evidence>
<feature type="domain" description="ETS" evidence="5">
    <location>
        <begin position="52"/>
        <end position="93"/>
    </location>
</feature>
<comment type="similarity">
    <text evidence="1 3">Belongs to the ETS family.</text>
</comment>
<dbReference type="InterPro" id="IPR036390">
    <property type="entry name" value="WH_DNA-bd_sf"/>
</dbReference>
<proteinExistence type="inferred from homology"/>
<name>A0A8J5N816_HOMAM</name>
<feature type="compositionally biased region" description="Low complexity" evidence="4">
    <location>
        <begin position="117"/>
        <end position="131"/>
    </location>
</feature>
<evidence type="ECO:0000313" key="6">
    <source>
        <dbReference type="EMBL" id="KAG7174687.1"/>
    </source>
</evidence>
<dbReference type="InterPro" id="IPR046328">
    <property type="entry name" value="ETS_fam"/>
</dbReference>
<keyword evidence="2 3" id="KW-0238">DNA-binding</keyword>
<evidence type="ECO:0000256" key="4">
    <source>
        <dbReference type="SAM" id="MobiDB-lite"/>
    </source>
</evidence>
<dbReference type="PRINTS" id="PR00454">
    <property type="entry name" value="ETSDOMAIN"/>
</dbReference>
<evidence type="ECO:0000256" key="3">
    <source>
        <dbReference type="RuleBase" id="RU004019"/>
    </source>
</evidence>
<feature type="compositionally biased region" description="Polar residues" evidence="4">
    <location>
        <begin position="132"/>
        <end position="142"/>
    </location>
</feature>
<gene>
    <name evidence="6" type="primary">Fli1-L</name>
    <name evidence="6" type="ORF">Hamer_G026468</name>
</gene>
<accession>A0A8J5N816</accession>
<dbReference type="PROSITE" id="PS50061">
    <property type="entry name" value="ETS_DOMAIN_3"/>
    <property type="match status" value="1"/>
</dbReference>
<reference evidence="6" key="1">
    <citation type="journal article" date="2021" name="Sci. Adv.">
        <title>The American lobster genome reveals insights on longevity, neural, and immune adaptations.</title>
        <authorList>
            <person name="Polinski J.M."/>
            <person name="Zimin A.V."/>
            <person name="Clark K.F."/>
            <person name="Kohn A.B."/>
            <person name="Sadowski N."/>
            <person name="Timp W."/>
            <person name="Ptitsyn A."/>
            <person name="Khanna P."/>
            <person name="Romanova D.Y."/>
            <person name="Williams P."/>
            <person name="Greenwood S.J."/>
            <person name="Moroz L.L."/>
            <person name="Walt D.R."/>
            <person name="Bodnar A.G."/>
        </authorList>
    </citation>
    <scope>NUCLEOTIDE SEQUENCE</scope>
    <source>
        <strain evidence="6">GMGI-L3</strain>
    </source>
</reference>
<dbReference type="GO" id="GO:0000981">
    <property type="term" value="F:DNA-binding transcription factor activity, RNA polymerase II-specific"/>
    <property type="evidence" value="ECO:0007669"/>
    <property type="project" value="TreeGrafter"/>
</dbReference>
<dbReference type="InterPro" id="IPR036388">
    <property type="entry name" value="WH-like_DNA-bd_sf"/>
</dbReference>
<dbReference type="EMBL" id="JAHLQT010007341">
    <property type="protein sequence ID" value="KAG7174687.1"/>
    <property type="molecule type" value="Genomic_DNA"/>
</dbReference>
<feature type="region of interest" description="Disordered" evidence="4">
    <location>
        <begin position="91"/>
        <end position="150"/>
    </location>
</feature>
<feature type="compositionally biased region" description="Low complexity" evidence="4">
    <location>
        <begin position="98"/>
        <end position="110"/>
    </location>
</feature>
<evidence type="ECO:0000256" key="2">
    <source>
        <dbReference type="ARBA" id="ARBA00023125"/>
    </source>
</evidence>
<dbReference type="PROSITE" id="PS00345">
    <property type="entry name" value="ETS_DOMAIN_1"/>
    <property type="match status" value="1"/>
</dbReference>
<dbReference type="AlphaFoldDB" id="A0A8J5N816"/>
<dbReference type="SMART" id="SM00413">
    <property type="entry name" value="ETS"/>
    <property type="match status" value="1"/>
</dbReference>
<comment type="caution">
    <text evidence="6">The sequence shown here is derived from an EMBL/GenBank/DDBJ whole genome shotgun (WGS) entry which is preliminary data.</text>
</comment>
<keyword evidence="7" id="KW-1185">Reference proteome</keyword>
<protein>
    <submittedName>
        <fullName evidence="6">Friend leukemia integration 1 transcription factor-like</fullName>
    </submittedName>
</protein>
<dbReference type="Pfam" id="PF00178">
    <property type="entry name" value="Ets"/>
    <property type="match status" value="1"/>
</dbReference>
<dbReference type="GO" id="GO:0005634">
    <property type="term" value="C:nucleus"/>
    <property type="evidence" value="ECO:0007669"/>
    <property type="project" value="UniProtKB-SubCell"/>
</dbReference>
<evidence type="ECO:0000313" key="7">
    <source>
        <dbReference type="Proteomes" id="UP000747542"/>
    </source>
</evidence>